<keyword evidence="2" id="KW-0732">Signal</keyword>
<accession>A0ABW4LC33</accession>
<dbReference type="SUPFAM" id="SSF51445">
    <property type="entry name" value="(Trans)glycosidases"/>
    <property type="match status" value="1"/>
</dbReference>
<evidence type="ECO:0000313" key="3">
    <source>
        <dbReference type="EMBL" id="MFD1720265.1"/>
    </source>
</evidence>
<dbReference type="Gene3D" id="2.60.40.10">
    <property type="entry name" value="Immunoglobulins"/>
    <property type="match status" value="1"/>
</dbReference>
<proteinExistence type="predicted"/>
<evidence type="ECO:0000313" key="4">
    <source>
        <dbReference type="Proteomes" id="UP001597347"/>
    </source>
</evidence>
<name>A0ABW4LC33_9MICO</name>
<evidence type="ECO:0000256" key="2">
    <source>
        <dbReference type="SAM" id="SignalP"/>
    </source>
</evidence>
<organism evidence="3 4">
    <name type="scientific">Amnibacterium endophyticum</name>
    <dbReference type="NCBI Taxonomy" id="2109337"/>
    <lineage>
        <taxon>Bacteria</taxon>
        <taxon>Bacillati</taxon>
        <taxon>Actinomycetota</taxon>
        <taxon>Actinomycetes</taxon>
        <taxon>Micrococcales</taxon>
        <taxon>Microbacteriaceae</taxon>
        <taxon>Amnibacterium</taxon>
    </lineage>
</organism>
<gene>
    <name evidence="3" type="ORF">ACFSBI_01780</name>
</gene>
<protein>
    <recommendedName>
        <fullName evidence="5">Glycoside hydrolase family 2 catalytic domain-containing protein</fullName>
    </recommendedName>
</protein>
<keyword evidence="4" id="KW-1185">Reference proteome</keyword>
<feature type="signal peptide" evidence="2">
    <location>
        <begin position="1"/>
        <end position="26"/>
    </location>
</feature>
<dbReference type="EMBL" id="JBHUEA010000002">
    <property type="protein sequence ID" value="MFD1720265.1"/>
    <property type="molecule type" value="Genomic_DNA"/>
</dbReference>
<dbReference type="RefSeq" id="WP_377931468.1">
    <property type="nucleotide sequence ID" value="NZ_JBHUEA010000002.1"/>
</dbReference>
<dbReference type="Proteomes" id="UP001597347">
    <property type="component" value="Unassembled WGS sequence"/>
</dbReference>
<sequence>MPARVPAVLVALLVALSLLPAAPATAATAGVHVVGATGAKRLLVDGKRWQVRGVTWGPPQAEAERWLPDVRRLGANTVRTWGVDGGTRTLLRGAAKRGMRVVVGHWLPHDADWVHDAALKRRLRAEVLGRVRDLRHERGVLAWGLGNEVMFEQSARGGSSAAAQRAAYGRFLDGLARAVHRADPDHPTLSVEAIPRDWRALARRAPHLDVIGVNAYSSVSIVDDVFRKARIRQPYLVTETGPTGSWEEAPDPAGGPADHGDAARAAGVRHAIRAATAHPGRSLGVVVFHYGTETDLAGVRFGLRTAGLRRAAWFAVQRAYRGATTQGAPVIRTATATSTSVKAGAPIRIRVAARDPQGDRVRWRALVTTAPWGSGSGLARAAVRRVGSGVLQVTAPRSAGVHRVVVVAADGHGNAGMRTVVVRVRAAS</sequence>
<feature type="chain" id="PRO_5045379482" description="Glycoside hydrolase family 2 catalytic domain-containing protein" evidence="2">
    <location>
        <begin position="27"/>
        <end position="428"/>
    </location>
</feature>
<dbReference type="InterPro" id="IPR017853">
    <property type="entry name" value="GH"/>
</dbReference>
<dbReference type="InterPro" id="IPR013783">
    <property type="entry name" value="Ig-like_fold"/>
</dbReference>
<evidence type="ECO:0008006" key="5">
    <source>
        <dbReference type="Google" id="ProtNLM"/>
    </source>
</evidence>
<reference evidence="4" key="1">
    <citation type="journal article" date="2019" name="Int. J. Syst. Evol. Microbiol.">
        <title>The Global Catalogue of Microorganisms (GCM) 10K type strain sequencing project: providing services to taxonomists for standard genome sequencing and annotation.</title>
        <authorList>
            <consortium name="The Broad Institute Genomics Platform"/>
            <consortium name="The Broad Institute Genome Sequencing Center for Infectious Disease"/>
            <person name="Wu L."/>
            <person name="Ma J."/>
        </authorList>
    </citation>
    <scope>NUCLEOTIDE SEQUENCE [LARGE SCALE GENOMIC DNA]</scope>
    <source>
        <strain evidence="4">CGMCC 1.12471</strain>
    </source>
</reference>
<dbReference type="Gene3D" id="3.20.20.80">
    <property type="entry name" value="Glycosidases"/>
    <property type="match status" value="1"/>
</dbReference>
<comment type="caution">
    <text evidence="3">The sequence shown here is derived from an EMBL/GenBank/DDBJ whole genome shotgun (WGS) entry which is preliminary data.</text>
</comment>
<feature type="region of interest" description="Disordered" evidence="1">
    <location>
        <begin position="240"/>
        <end position="261"/>
    </location>
</feature>
<evidence type="ECO:0000256" key="1">
    <source>
        <dbReference type="SAM" id="MobiDB-lite"/>
    </source>
</evidence>